<accession>A0A176VXW2</accession>
<comment type="caution">
    <text evidence="1">The sequence shown here is derived from an EMBL/GenBank/DDBJ whole genome shotgun (WGS) entry which is preliminary data.</text>
</comment>
<organism evidence="1 2">
    <name type="scientific">Marchantia polymorpha subsp. ruderalis</name>
    <dbReference type="NCBI Taxonomy" id="1480154"/>
    <lineage>
        <taxon>Eukaryota</taxon>
        <taxon>Viridiplantae</taxon>
        <taxon>Streptophyta</taxon>
        <taxon>Embryophyta</taxon>
        <taxon>Marchantiophyta</taxon>
        <taxon>Marchantiopsida</taxon>
        <taxon>Marchantiidae</taxon>
        <taxon>Marchantiales</taxon>
        <taxon>Marchantiaceae</taxon>
        <taxon>Marchantia</taxon>
    </lineage>
</organism>
<name>A0A176VXW2_MARPO</name>
<keyword evidence="2" id="KW-1185">Reference proteome</keyword>
<sequence length="370" mass="40455">MRHCIVPYSSIQAQRSLQFKNLLGPSPRAQFGHKANIQQTNWRRCFFKNGGFRSTNSPEIGGPSATSGGPGGVIDRSLVYHFISAARTPPSVVSIMQSTGRIALQDGMRAKRSNYDQKLPLACPSTGRVPRGAAFPGYRFLAWPAILVPSLRLKKKGSGGAIAVSCSELPPERTRFRAKRPPTRRALRSQQENMELLGVTDILLIKDLTAETTKLIADARNSFADALDADERLKGSEVDKTSQFLPSLGNAWLSFSHASKHTHGPPGLWIEDDNFSEPHCAPVREGQWTYSTLLRSAALPSPPFLFPRPSPLAKPRGLTILRASELAVIGLLDFPPQDKSQVRRFCSELKLAAWLSSAQLSSVQFSSAAA</sequence>
<protein>
    <submittedName>
        <fullName evidence="1">Uncharacterized protein</fullName>
    </submittedName>
</protein>
<evidence type="ECO:0000313" key="1">
    <source>
        <dbReference type="EMBL" id="OAE25607.1"/>
    </source>
</evidence>
<proteinExistence type="predicted"/>
<dbReference type="Proteomes" id="UP000077202">
    <property type="component" value="Unassembled WGS sequence"/>
</dbReference>
<dbReference type="EMBL" id="LVLJ01002305">
    <property type="protein sequence ID" value="OAE25607.1"/>
    <property type="molecule type" value="Genomic_DNA"/>
</dbReference>
<gene>
    <name evidence="1" type="ORF">AXG93_812s1120</name>
</gene>
<reference evidence="1" key="1">
    <citation type="submission" date="2016-03" db="EMBL/GenBank/DDBJ databases">
        <title>Mechanisms controlling the formation of the plant cell surface in tip-growing cells are functionally conserved among land plants.</title>
        <authorList>
            <person name="Honkanen S."/>
            <person name="Jones V.A."/>
            <person name="Morieri G."/>
            <person name="Champion C."/>
            <person name="Hetherington A.J."/>
            <person name="Kelly S."/>
            <person name="Saint-Marcoux D."/>
            <person name="Proust H."/>
            <person name="Prescott H."/>
            <person name="Dolan L."/>
        </authorList>
    </citation>
    <scope>NUCLEOTIDE SEQUENCE [LARGE SCALE GENOMIC DNA]</scope>
    <source>
        <tissue evidence="1">Whole gametophyte</tissue>
    </source>
</reference>
<dbReference type="AlphaFoldDB" id="A0A176VXW2"/>
<evidence type="ECO:0000313" key="2">
    <source>
        <dbReference type="Proteomes" id="UP000077202"/>
    </source>
</evidence>